<feature type="compositionally biased region" description="Acidic residues" evidence="2">
    <location>
        <begin position="652"/>
        <end position="665"/>
    </location>
</feature>
<feature type="region of interest" description="Disordered" evidence="2">
    <location>
        <begin position="276"/>
        <end position="335"/>
    </location>
</feature>
<feature type="compositionally biased region" description="Basic and acidic residues" evidence="2">
    <location>
        <begin position="276"/>
        <end position="285"/>
    </location>
</feature>
<dbReference type="Pfam" id="PF19016">
    <property type="entry name" value="DUF5745"/>
    <property type="match status" value="1"/>
</dbReference>
<dbReference type="AlphaFoldDB" id="A0AAV9X3D3"/>
<name>A0AAV9X3D3_9PEZI</name>
<sequence length="715" mass="79718">MPSLVAPSDVSAIGDNVIPQLNTILSATPLPPISKISDITPSLLLDLYELLFRIKLAYATPRDLSPDSQLKNIRVLIGHIAHDILKMDLSFLEPQKICDGDERALGDFLRIFLGVARLRKAHLDRGGYSYQKQVVAGDTGNVNGRRGSASSSNSRRREDERSLDGSEHTIRATPKKETFADMRRKDGGTPTAVRGTEITPRKNVMIVRKTPSKPIIHEDYSPPIYQPSRYTQTPEKNIPHPPASDTSSVPTDFINNVNERVSNIWSRLNSRTNRHISDKISERPSSHSPRRPLSIISQDPSLPSVPENGGGEADVTPIAPIRSRTASDPPSLAEPTPAMKAWLETSGIEETSNSSHKPRSAQTTPEKRPPIKSTQTAPTLRNRSHDFTDDSPIRPDRRHHLSGSNRSKSSTTPPQFALQRRRSTTPSPQPQPNLNIDLERAIFSNSPIRISGHSHQHKHHENSSSEEDEDVVEGDTSSDLGSGTSSIATSALSVSSIEWSDTASIRALRKIRLDALEEIKRAQEEAIALEEEKDAAVALVRRQQEREQQQQHVDETQFESDDDEYEQEGLVYVHKHHHHRRRSSIPSTFMHKARSTVSYQTISPNSSASVAAEKWRARWRNNEGVQHDGSPVARKVVNGIPSKTHPQPHSFDDDDEGSEREEIEEGGSVLTTRNTEDLEAELRVLEGDGLSESKRQIMLFERLIRRAVDKRPPVS</sequence>
<evidence type="ECO:0000313" key="5">
    <source>
        <dbReference type="Proteomes" id="UP001365542"/>
    </source>
</evidence>
<feature type="domain" description="DUF5745" evidence="3">
    <location>
        <begin position="64"/>
        <end position="115"/>
    </location>
</feature>
<dbReference type="EMBL" id="JAVHJO010000011">
    <property type="protein sequence ID" value="KAK6533590.1"/>
    <property type="molecule type" value="Genomic_DNA"/>
</dbReference>
<evidence type="ECO:0000256" key="1">
    <source>
        <dbReference type="SAM" id="Coils"/>
    </source>
</evidence>
<feature type="coiled-coil region" evidence="1">
    <location>
        <begin position="505"/>
        <end position="546"/>
    </location>
</feature>
<feature type="region of interest" description="Disordered" evidence="2">
    <location>
        <begin position="347"/>
        <end position="493"/>
    </location>
</feature>
<feature type="region of interest" description="Disordered" evidence="2">
    <location>
        <begin position="138"/>
        <end position="176"/>
    </location>
</feature>
<evidence type="ECO:0000259" key="3">
    <source>
        <dbReference type="Pfam" id="PF19016"/>
    </source>
</evidence>
<feature type="compositionally biased region" description="Low complexity" evidence="2">
    <location>
        <begin position="474"/>
        <end position="493"/>
    </location>
</feature>
<gene>
    <name evidence="4" type="ORF">TWF694_002527</name>
</gene>
<reference evidence="4 5" key="1">
    <citation type="submission" date="2019-10" db="EMBL/GenBank/DDBJ databases">
        <authorList>
            <person name="Palmer J.M."/>
        </authorList>
    </citation>
    <scope>NUCLEOTIDE SEQUENCE [LARGE SCALE GENOMIC DNA]</scope>
    <source>
        <strain evidence="4 5">TWF694</strain>
    </source>
</reference>
<accession>A0AAV9X3D3</accession>
<evidence type="ECO:0000313" key="4">
    <source>
        <dbReference type="EMBL" id="KAK6533590.1"/>
    </source>
</evidence>
<keyword evidence="5" id="KW-1185">Reference proteome</keyword>
<feature type="compositionally biased region" description="Acidic residues" evidence="2">
    <location>
        <begin position="464"/>
        <end position="473"/>
    </location>
</feature>
<comment type="caution">
    <text evidence="4">The sequence shown here is derived from an EMBL/GenBank/DDBJ whole genome shotgun (WGS) entry which is preliminary data.</text>
</comment>
<feature type="compositionally biased region" description="Basic and acidic residues" evidence="2">
    <location>
        <begin position="155"/>
        <end position="176"/>
    </location>
</feature>
<evidence type="ECO:0000256" key="2">
    <source>
        <dbReference type="SAM" id="MobiDB-lite"/>
    </source>
</evidence>
<feature type="compositionally biased region" description="Low complexity" evidence="2">
    <location>
        <begin position="143"/>
        <end position="153"/>
    </location>
</feature>
<keyword evidence="1" id="KW-0175">Coiled coil</keyword>
<feature type="compositionally biased region" description="Polar residues" evidence="2">
    <location>
        <begin position="402"/>
        <end position="414"/>
    </location>
</feature>
<feature type="compositionally biased region" description="Polar residues" evidence="2">
    <location>
        <begin position="348"/>
        <end position="364"/>
    </location>
</feature>
<feature type="compositionally biased region" description="Basic and acidic residues" evidence="2">
    <location>
        <begin position="383"/>
        <end position="395"/>
    </location>
</feature>
<dbReference type="Proteomes" id="UP001365542">
    <property type="component" value="Unassembled WGS sequence"/>
</dbReference>
<dbReference type="InterPro" id="IPR044039">
    <property type="entry name" value="DUF5745"/>
</dbReference>
<organism evidence="4 5">
    <name type="scientific">Orbilia ellipsospora</name>
    <dbReference type="NCBI Taxonomy" id="2528407"/>
    <lineage>
        <taxon>Eukaryota</taxon>
        <taxon>Fungi</taxon>
        <taxon>Dikarya</taxon>
        <taxon>Ascomycota</taxon>
        <taxon>Pezizomycotina</taxon>
        <taxon>Orbiliomycetes</taxon>
        <taxon>Orbiliales</taxon>
        <taxon>Orbiliaceae</taxon>
        <taxon>Orbilia</taxon>
    </lineage>
</organism>
<proteinExistence type="predicted"/>
<feature type="region of interest" description="Disordered" evidence="2">
    <location>
        <begin position="637"/>
        <end position="676"/>
    </location>
</feature>
<protein>
    <recommendedName>
        <fullName evidence="3">DUF5745 domain-containing protein</fullName>
    </recommendedName>
</protein>
<feature type="compositionally biased region" description="Polar residues" evidence="2">
    <location>
        <begin position="372"/>
        <end position="381"/>
    </location>
</feature>
<feature type="region of interest" description="Disordered" evidence="2">
    <location>
        <begin position="229"/>
        <end position="252"/>
    </location>
</feature>